<dbReference type="PANTHER" id="PTHR10159">
    <property type="entry name" value="DUAL SPECIFICITY PROTEIN PHOSPHATASE"/>
    <property type="match status" value="1"/>
</dbReference>
<evidence type="ECO:0000256" key="5">
    <source>
        <dbReference type="PIRSR" id="PIRSR000939-1"/>
    </source>
</evidence>
<dbReference type="EMBL" id="VZSU01004554">
    <property type="protein sequence ID" value="NXA02532.1"/>
    <property type="molecule type" value="Genomic_DNA"/>
</dbReference>
<protein>
    <recommendedName>
        <fullName evidence="2">protein-tyrosine-phosphatase</fullName>
        <ecNumber evidence="2">3.1.3.48</ecNumber>
    </recommendedName>
</protein>
<dbReference type="InterPro" id="IPR036873">
    <property type="entry name" value="Rhodanese-like_dom_sf"/>
</dbReference>
<comment type="caution">
    <text evidence="8">The sequence shown here is derived from an EMBL/GenBank/DDBJ whole genome shotgun (WGS) entry which is preliminary data.</text>
</comment>
<reference evidence="8 9" key="1">
    <citation type="submission" date="2019-09" db="EMBL/GenBank/DDBJ databases">
        <title>Bird 10,000 Genomes (B10K) Project - Family phase.</title>
        <authorList>
            <person name="Zhang G."/>
        </authorList>
    </citation>
    <scope>NUCLEOTIDE SEQUENCE [LARGE SCALE GENOMIC DNA]</scope>
    <source>
        <strain evidence="8">OUT-0053</strain>
        <tissue evidence="8">Muscle</tissue>
    </source>
</reference>
<dbReference type="PANTHER" id="PTHR10159:SF40">
    <property type="entry name" value="DUAL SPECIFICITY PROTEIN PHOSPHATASE 5"/>
    <property type="match status" value="1"/>
</dbReference>
<comment type="similarity">
    <text evidence="1">Belongs to the protein-tyrosine phosphatase family. Non-receptor class dual specificity subfamily.</text>
</comment>
<dbReference type="InterPro" id="IPR020422">
    <property type="entry name" value="TYR_PHOSPHATASE_DUAL_dom"/>
</dbReference>
<dbReference type="PROSITE" id="PS00383">
    <property type="entry name" value="TYR_PHOSPHATASE_1"/>
    <property type="match status" value="1"/>
</dbReference>
<dbReference type="PIRSF" id="PIRSF000939">
    <property type="entry name" value="MAPK_Ptase"/>
    <property type="match status" value="1"/>
</dbReference>
<evidence type="ECO:0000259" key="7">
    <source>
        <dbReference type="PROSITE" id="PS50056"/>
    </source>
</evidence>
<dbReference type="SMART" id="SM00404">
    <property type="entry name" value="PTPc_motif"/>
    <property type="match status" value="1"/>
</dbReference>
<evidence type="ECO:0000259" key="6">
    <source>
        <dbReference type="PROSITE" id="PS50054"/>
    </source>
</evidence>
<dbReference type="SUPFAM" id="SSF52799">
    <property type="entry name" value="(Phosphotyrosine protein) phosphatases II"/>
    <property type="match status" value="1"/>
</dbReference>
<keyword evidence="3" id="KW-0378">Hydrolase</keyword>
<dbReference type="InterPro" id="IPR000387">
    <property type="entry name" value="Tyr_Pase_dom"/>
</dbReference>
<dbReference type="PROSITE" id="PS50054">
    <property type="entry name" value="TYR_PHOSPHATASE_DUAL"/>
    <property type="match status" value="1"/>
</dbReference>
<proteinExistence type="inferred from homology"/>
<dbReference type="InterPro" id="IPR000340">
    <property type="entry name" value="Dual-sp_phosphatase_cat-dom"/>
</dbReference>
<dbReference type="InterPro" id="IPR029021">
    <property type="entry name" value="Prot-tyrosine_phosphatase-like"/>
</dbReference>
<keyword evidence="4" id="KW-0904">Protein phosphatase</keyword>
<keyword evidence="9" id="KW-1185">Reference proteome</keyword>
<evidence type="ECO:0000313" key="9">
    <source>
        <dbReference type="Proteomes" id="UP000549091"/>
    </source>
</evidence>
<accession>A0A7K7SFK7</accession>
<dbReference type="GO" id="GO:0004725">
    <property type="term" value="F:protein tyrosine phosphatase activity"/>
    <property type="evidence" value="ECO:0007669"/>
    <property type="project" value="UniProtKB-EC"/>
</dbReference>
<organism evidence="8 9">
    <name type="scientific">Nesospiza acunhae</name>
    <dbReference type="NCBI Taxonomy" id="381881"/>
    <lineage>
        <taxon>Eukaryota</taxon>
        <taxon>Metazoa</taxon>
        <taxon>Chordata</taxon>
        <taxon>Craniata</taxon>
        <taxon>Vertebrata</taxon>
        <taxon>Euteleostomi</taxon>
        <taxon>Archelosauria</taxon>
        <taxon>Archosauria</taxon>
        <taxon>Dinosauria</taxon>
        <taxon>Saurischia</taxon>
        <taxon>Theropoda</taxon>
        <taxon>Coelurosauria</taxon>
        <taxon>Aves</taxon>
        <taxon>Neognathae</taxon>
        <taxon>Neoaves</taxon>
        <taxon>Telluraves</taxon>
        <taxon>Australaves</taxon>
        <taxon>Passeriformes</taxon>
        <taxon>Thraupidae</taxon>
        <taxon>Nesospiza</taxon>
    </lineage>
</organism>
<dbReference type="CDD" id="cd01446">
    <property type="entry name" value="DSP_MapKP"/>
    <property type="match status" value="1"/>
</dbReference>
<dbReference type="SMART" id="SM00195">
    <property type="entry name" value="DSPc"/>
    <property type="match status" value="1"/>
</dbReference>
<feature type="non-terminal residue" evidence="8">
    <location>
        <position position="1"/>
    </location>
</feature>
<dbReference type="GO" id="GO:0005634">
    <property type="term" value="C:nucleus"/>
    <property type="evidence" value="ECO:0007669"/>
    <property type="project" value="TreeGrafter"/>
</dbReference>
<dbReference type="Pfam" id="PF00782">
    <property type="entry name" value="DSPc"/>
    <property type="match status" value="1"/>
</dbReference>
<dbReference type="GO" id="GO:0001706">
    <property type="term" value="P:endoderm formation"/>
    <property type="evidence" value="ECO:0007669"/>
    <property type="project" value="TreeGrafter"/>
</dbReference>
<feature type="domain" description="Tyrosine-protein phosphatase" evidence="6">
    <location>
        <begin position="179"/>
        <end position="344"/>
    </location>
</feature>
<evidence type="ECO:0000313" key="8">
    <source>
        <dbReference type="EMBL" id="NXA02532.1"/>
    </source>
</evidence>
<name>A0A7K7SFK7_9PASS</name>
<gene>
    <name evidence="8" type="primary">Dusp5</name>
    <name evidence="8" type="ORF">NESACU_R13798</name>
</gene>
<dbReference type="Gene3D" id="3.40.250.10">
    <property type="entry name" value="Rhodanese-like domain"/>
    <property type="match status" value="1"/>
</dbReference>
<dbReference type="GO" id="GO:0017017">
    <property type="term" value="F:MAP kinase tyrosine/serine/threonine phosphatase activity"/>
    <property type="evidence" value="ECO:0007669"/>
    <property type="project" value="InterPro"/>
</dbReference>
<dbReference type="PROSITE" id="PS50056">
    <property type="entry name" value="TYR_PHOSPHATASE_2"/>
    <property type="match status" value="1"/>
</dbReference>
<feature type="non-terminal residue" evidence="8">
    <location>
        <position position="407"/>
    </location>
</feature>
<dbReference type="PRINTS" id="PR01764">
    <property type="entry name" value="MAPKPHPHTASE"/>
</dbReference>
<evidence type="ECO:0000256" key="1">
    <source>
        <dbReference type="ARBA" id="ARBA00008601"/>
    </source>
</evidence>
<dbReference type="Gene3D" id="3.90.190.10">
    <property type="entry name" value="Protein tyrosine phosphatase superfamily"/>
    <property type="match status" value="2"/>
</dbReference>
<dbReference type="SUPFAM" id="SSF52821">
    <property type="entry name" value="Rhodanese/Cell cycle control phosphatase"/>
    <property type="match status" value="1"/>
</dbReference>
<feature type="active site" description="Phosphocysteine intermediate" evidence="5">
    <location>
        <position position="288"/>
    </location>
</feature>
<dbReference type="AlphaFoldDB" id="A0A7K7SFK7"/>
<sequence>SAGMKVTSLDCRQLRKLLRKEPSRCLVLDCRPYLSYSASCLRGSLNVNLNSVVMRRARGGAVPLHFVCPKSFKQIHFPRGALSFIDTPLDSLLGAAIPLHCWSFVCPSLELKQSLGGQMFIFSSFCCFLGGYETFNSQYPECCVNGKLISPERTEAERNLASHCEKQSANHKPAYDQGGPVEILPFLYLGSAYHASKCEFLANLHITALLNVSRKSSESFKDQYCYKWIPVEDRNVSRKSSEPFKDQYCYKWIPVEDSHTADISSHFQEAIDFIDQVRRAGGRILVHCEAGISRSPTICMAYLMKTRKLRLDEAFDYIKQRRSLISPNFGFMGQLLQYESEILSSTPSPPVTSCKREAASFFAEELTLGKNFEGSCFAFPTSVLSSVPIHSPVHQLKLSPMTASSSC</sequence>
<dbReference type="InterPro" id="IPR003595">
    <property type="entry name" value="Tyr_Pase_cat"/>
</dbReference>
<dbReference type="GO" id="GO:0005737">
    <property type="term" value="C:cytoplasm"/>
    <property type="evidence" value="ECO:0007669"/>
    <property type="project" value="TreeGrafter"/>
</dbReference>
<feature type="domain" description="Tyrosine specific protein phosphatases" evidence="7">
    <location>
        <begin position="265"/>
        <end position="322"/>
    </location>
</feature>
<evidence type="ECO:0000256" key="4">
    <source>
        <dbReference type="ARBA" id="ARBA00022912"/>
    </source>
</evidence>
<evidence type="ECO:0000256" key="3">
    <source>
        <dbReference type="ARBA" id="ARBA00022801"/>
    </source>
</evidence>
<dbReference type="Proteomes" id="UP000549091">
    <property type="component" value="Unassembled WGS sequence"/>
</dbReference>
<dbReference type="EC" id="3.1.3.48" evidence="2"/>
<dbReference type="InterPro" id="IPR016130">
    <property type="entry name" value="Tyr_Pase_AS"/>
</dbReference>
<dbReference type="InterPro" id="IPR008343">
    <property type="entry name" value="MKP"/>
</dbReference>
<evidence type="ECO:0000256" key="2">
    <source>
        <dbReference type="ARBA" id="ARBA00013064"/>
    </source>
</evidence>
<dbReference type="GO" id="GO:0043409">
    <property type="term" value="P:negative regulation of MAPK cascade"/>
    <property type="evidence" value="ECO:0007669"/>
    <property type="project" value="TreeGrafter"/>
</dbReference>